<evidence type="ECO:0000313" key="1">
    <source>
        <dbReference type="EMBL" id="MBC9982180.1"/>
    </source>
</evidence>
<comment type="caution">
    <text evidence="1">The sequence shown here is derived from an EMBL/GenBank/DDBJ whole genome shotgun (WGS) entry which is preliminary data.</text>
</comment>
<reference evidence="1 2" key="1">
    <citation type="journal article" date="2020" name="Arch. Microbiol.">
        <title>Bradyrhizobium campsiandrae sp. nov., a nitrogen-fixing bacterial strain isolated from a native leguminous tree from the Amazon adapted to flooded conditions.</title>
        <authorList>
            <person name="Cabral Michel D."/>
            <person name="Martins da Costa E."/>
            <person name="Azarias Guimaraes A."/>
            <person name="Soares de Carvalho T."/>
            <person name="Santos de Castro Caputo P."/>
            <person name="Willems A."/>
            <person name="de Souza Moreira F.M."/>
        </authorList>
    </citation>
    <scope>NUCLEOTIDE SEQUENCE [LARGE SCALE GENOMIC DNA]</scope>
    <source>
        <strain evidence="2">INPA 384B</strain>
    </source>
</reference>
<evidence type="ECO:0000313" key="2">
    <source>
        <dbReference type="Proteomes" id="UP000639516"/>
    </source>
</evidence>
<sequence length="161" mass="18323">MSRTKDVEGPLRIGRFADPTYFLLRPITWKPSSEQGRKYQSVTVPIGFVTDFASIPRIFWSLLKPDGLYAYAAVLHDYLYWTQEQSKDAADDILKLGMEEFGVSSSVVSTIYSAVHLFGKSSWDQDVQLKAAGEKRVLQQFPDNPRITWEQWKKSPGVFGP</sequence>
<dbReference type="InterPro" id="IPR010767">
    <property type="entry name" value="Phage_CGC-2007_Cje0229"/>
</dbReference>
<protein>
    <submittedName>
        <fullName evidence="1">DUF1353 domain-containing protein</fullName>
    </submittedName>
</protein>
<name>A0ABR7UDY0_9BRAD</name>
<dbReference type="Pfam" id="PF07087">
    <property type="entry name" value="DUF1353"/>
    <property type="match status" value="1"/>
</dbReference>
<dbReference type="EMBL" id="JAATTO010000046">
    <property type="protein sequence ID" value="MBC9982180.1"/>
    <property type="molecule type" value="Genomic_DNA"/>
</dbReference>
<accession>A0ABR7UDY0</accession>
<keyword evidence="2" id="KW-1185">Reference proteome</keyword>
<gene>
    <name evidence="1" type="ORF">HA482_28620</name>
</gene>
<proteinExistence type="predicted"/>
<organism evidence="1 2">
    <name type="scientific">Bradyrhizobium campsiandrae</name>
    <dbReference type="NCBI Taxonomy" id="1729892"/>
    <lineage>
        <taxon>Bacteria</taxon>
        <taxon>Pseudomonadati</taxon>
        <taxon>Pseudomonadota</taxon>
        <taxon>Alphaproteobacteria</taxon>
        <taxon>Hyphomicrobiales</taxon>
        <taxon>Nitrobacteraceae</taxon>
        <taxon>Bradyrhizobium</taxon>
    </lineage>
</organism>
<dbReference type="Proteomes" id="UP000639516">
    <property type="component" value="Unassembled WGS sequence"/>
</dbReference>